<evidence type="ECO:0000313" key="1">
    <source>
        <dbReference type="EMBL" id="RNA08505.1"/>
    </source>
</evidence>
<gene>
    <name evidence="1" type="ORF">BpHYR1_048768</name>
</gene>
<organism evidence="1 2">
    <name type="scientific">Brachionus plicatilis</name>
    <name type="common">Marine rotifer</name>
    <name type="synonym">Brachionus muelleri</name>
    <dbReference type="NCBI Taxonomy" id="10195"/>
    <lineage>
        <taxon>Eukaryota</taxon>
        <taxon>Metazoa</taxon>
        <taxon>Spiralia</taxon>
        <taxon>Gnathifera</taxon>
        <taxon>Rotifera</taxon>
        <taxon>Eurotatoria</taxon>
        <taxon>Monogononta</taxon>
        <taxon>Pseudotrocha</taxon>
        <taxon>Ploima</taxon>
        <taxon>Brachionidae</taxon>
        <taxon>Brachionus</taxon>
    </lineage>
</organism>
<proteinExistence type="predicted"/>
<dbReference type="EMBL" id="REGN01006719">
    <property type="protein sequence ID" value="RNA08505.1"/>
    <property type="molecule type" value="Genomic_DNA"/>
</dbReference>
<sequence length="56" mass="6742">MEALPIINLLDFLPFTKTMHLNKQQLDQVENYCGFNYKLNHQLNFYECFVLKSFEP</sequence>
<comment type="caution">
    <text evidence="1">The sequence shown here is derived from an EMBL/GenBank/DDBJ whole genome shotgun (WGS) entry which is preliminary data.</text>
</comment>
<reference evidence="1 2" key="1">
    <citation type="journal article" date="2018" name="Sci. Rep.">
        <title>Genomic signatures of local adaptation to the degree of environmental predictability in rotifers.</title>
        <authorList>
            <person name="Franch-Gras L."/>
            <person name="Hahn C."/>
            <person name="Garcia-Roger E.M."/>
            <person name="Carmona M.J."/>
            <person name="Serra M."/>
            <person name="Gomez A."/>
        </authorList>
    </citation>
    <scope>NUCLEOTIDE SEQUENCE [LARGE SCALE GENOMIC DNA]</scope>
    <source>
        <strain evidence="1">HYR1</strain>
    </source>
</reference>
<accession>A0A3M7QC32</accession>
<protein>
    <submittedName>
        <fullName evidence="1">Uncharacterized protein</fullName>
    </submittedName>
</protein>
<evidence type="ECO:0000313" key="2">
    <source>
        <dbReference type="Proteomes" id="UP000276133"/>
    </source>
</evidence>
<dbReference type="AlphaFoldDB" id="A0A3M7QC32"/>
<keyword evidence="2" id="KW-1185">Reference proteome</keyword>
<dbReference type="Proteomes" id="UP000276133">
    <property type="component" value="Unassembled WGS sequence"/>
</dbReference>
<name>A0A3M7QC32_BRAPC</name>